<protein>
    <submittedName>
        <fullName evidence="1">Uncharacterized protein</fullName>
    </submittedName>
</protein>
<reference evidence="1" key="2">
    <citation type="journal article" date="2015" name="Fish Shellfish Immunol.">
        <title>Early steps in the European eel (Anguilla anguilla)-Vibrio vulnificus interaction in the gills: Role of the RtxA13 toxin.</title>
        <authorList>
            <person name="Callol A."/>
            <person name="Pajuelo D."/>
            <person name="Ebbesson L."/>
            <person name="Teles M."/>
            <person name="MacKenzie S."/>
            <person name="Amaro C."/>
        </authorList>
    </citation>
    <scope>NUCLEOTIDE SEQUENCE</scope>
</reference>
<reference evidence="1" key="1">
    <citation type="submission" date="2014-11" db="EMBL/GenBank/DDBJ databases">
        <authorList>
            <person name="Amaro Gonzalez C."/>
        </authorList>
    </citation>
    <scope>NUCLEOTIDE SEQUENCE</scope>
</reference>
<organism evidence="1">
    <name type="scientific">Anguilla anguilla</name>
    <name type="common">European freshwater eel</name>
    <name type="synonym">Muraena anguilla</name>
    <dbReference type="NCBI Taxonomy" id="7936"/>
    <lineage>
        <taxon>Eukaryota</taxon>
        <taxon>Metazoa</taxon>
        <taxon>Chordata</taxon>
        <taxon>Craniata</taxon>
        <taxon>Vertebrata</taxon>
        <taxon>Euteleostomi</taxon>
        <taxon>Actinopterygii</taxon>
        <taxon>Neopterygii</taxon>
        <taxon>Teleostei</taxon>
        <taxon>Anguilliformes</taxon>
        <taxon>Anguillidae</taxon>
        <taxon>Anguilla</taxon>
    </lineage>
</organism>
<name>A0A0E9S408_ANGAN</name>
<dbReference type="AlphaFoldDB" id="A0A0E9S408"/>
<dbReference type="EMBL" id="GBXM01072561">
    <property type="protein sequence ID" value="JAH36016.1"/>
    <property type="molecule type" value="Transcribed_RNA"/>
</dbReference>
<proteinExistence type="predicted"/>
<accession>A0A0E9S408</accession>
<evidence type="ECO:0000313" key="1">
    <source>
        <dbReference type="EMBL" id="JAH36016.1"/>
    </source>
</evidence>
<sequence>MYNVESNRKSDRNYMYYMYKHKVCEI</sequence>